<evidence type="ECO:0000313" key="3">
    <source>
        <dbReference type="WBParaSite" id="ACRNAN_scaffold2941.g21598.t1"/>
    </source>
</evidence>
<keyword evidence="2" id="KW-1185">Reference proteome</keyword>
<dbReference type="AlphaFoldDB" id="A0A914DMT7"/>
<sequence length="94" mass="10747">MPSIYHQKRKNVTTKGTPSRPNAKKAMVLRKNRSLMGIYVLRSIEMAKTQTELIRDLIEMLKEKDKEAEDSAKAKERTAAILSLACQKQMDPSR</sequence>
<evidence type="ECO:0000256" key="1">
    <source>
        <dbReference type="SAM" id="MobiDB-lite"/>
    </source>
</evidence>
<accession>A0A914DMT7</accession>
<dbReference type="WBParaSite" id="ACRNAN_scaffold2941.g21598.t1">
    <property type="protein sequence ID" value="ACRNAN_scaffold2941.g21598.t1"/>
    <property type="gene ID" value="ACRNAN_scaffold2941.g21598"/>
</dbReference>
<feature type="compositionally biased region" description="Basic residues" evidence="1">
    <location>
        <begin position="1"/>
        <end position="12"/>
    </location>
</feature>
<reference evidence="3" key="1">
    <citation type="submission" date="2022-11" db="UniProtKB">
        <authorList>
            <consortium name="WormBaseParasite"/>
        </authorList>
    </citation>
    <scope>IDENTIFICATION</scope>
</reference>
<name>A0A914DMT7_9BILA</name>
<protein>
    <submittedName>
        <fullName evidence="3">Uncharacterized protein</fullName>
    </submittedName>
</protein>
<feature type="region of interest" description="Disordered" evidence="1">
    <location>
        <begin position="1"/>
        <end position="24"/>
    </location>
</feature>
<evidence type="ECO:0000313" key="2">
    <source>
        <dbReference type="Proteomes" id="UP000887540"/>
    </source>
</evidence>
<dbReference type="Proteomes" id="UP000887540">
    <property type="component" value="Unplaced"/>
</dbReference>
<proteinExistence type="predicted"/>
<organism evidence="2 3">
    <name type="scientific">Acrobeloides nanus</name>
    <dbReference type="NCBI Taxonomy" id="290746"/>
    <lineage>
        <taxon>Eukaryota</taxon>
        <taxon>Metazoa</taxon>
        <taxon>Ecdysozoa</taxon>
        <taxon>Nematoda</taxon>
        <taxon>Chromadorea</taxon>
        <taxon>Rhabditida</taxon>
        <taxon>Tylenchina</taxon>
        <taxon>Cephalobomorpha</taxon>
        <taxon>Cephaloboidea</taxon>
        <taxon>Cephalobidae</taxon>
        <taxon>Acrobeloides</taxon>
    </lineage>
</organism>